<keyword evidence="1" id="KW-0547">Nucleotide-binding</keyword>
<name>A0A7T8GMZ0_CALRO</name>
<dbReference type="PANTHER" id="PTHR10492">
    <property type="match status" value="1"/>
</dbReference>
<evidence type="ECO:0000259" key="2">
    <source>
        <dbReference type="SMART" id="SM00382"/>
    </source>
</evidence>
<gene>
    <name evidence="3" type="ORF">FKW44_022423</name>
</gene>
<dbReference type="GO" id="GO:0005524">
    <property type="term" value="F:ATP binding"/>
    <property type="evidence" value="ECO:0007669"/>
    <property type="project" value="UniProtKB-KW"/>
</dbReference>
<keyword evidence="1" id="KW-0234">DNA repair</keyword>
<organism evidence="3 4">
    <name type="scientific">Caligus rogercresseyi</name>
    <name type="common">Sea louse</name>
    <dbReference type="NCBI Taxonomy" id="217165"/>
    <lineage>
        <taxon>Eukaryota</taxon>
        <taxon>Metazoa</taxon>
        <taxon>Ecdysozoa</taxon>
        <taxon>Arthropoda</taxon>
        <taxon>Crustacea</taxon>
        <taxon>Multicrustacea</taxon>
        <taxon>Hexanauplia</taxon>
        <taxon>Copepoda</taxon>
        <taxon>Siphonostomatoida</taxon>
        <taxon>Caligidae</taxon>
        <taxon>Caligus</taxon>
    </lineage>
</organism>
<evidence type="ECO:0000313" key="4">
    <source>
        <dbReference type="Proteomes" id="UP000595437"/>
    </source>
</evidence>
<dbReference type="InterPro" id="IPR027417">
    <property type="entry name" value="P-loop_NTPase"/>
</dbReference>
<comment type="cofactor">
    <cofactor evidence="1">
        <name>Mg(2+)</name>
        <dbReference type="ChEBI" id="CHEBI:18420"/>
    </cofactor>
</comment>
<keyword evidence="1" id="KW-0233">DNA recombination</keyword>
<dbReference type="Pfam" id="PF21530">
    <property type="entry name" value="Pif1_2B_dom"/>
    <property type="match status" value="1"/>
</dbReference>
<comment type="similarity">
    <text evidence="1">Belongs to the helicase family.</text>
</comment>
<comment type="catalytic activity">
    <reaction evidence="1">
        <text>ATP + H2O = ADP + phosphate + H(+)</text>
        <dbReference type="Rhea" id="RHEA:13065"/>
        <dbReference type="ChEBI" id="CHEBI:15377"/>
        <dbReference type="ChEBI" id="CHEBI:15378"/>
        <dbReference type="ChEBI" id="CHEBI:30616"/>
        <dbReference type="ChEBI" id="CHEBI:43474"/>
        <dbReference type="ChEBI" id="CHEBI:456216"/>
        <dbReference type="EC" id="5.6.2.3"/>
    </reaction>
</comment>
<keyword evidence="4" id="KW-1185">Reference proteome</keyword>
<keyword evidence="1 3" id="KW-0347">Helicase</keyword>
<dbReference type="GO" id="GO:0043139">
    <property type="term" value="F:5'-3' DNA helicase activity"/>
    <property type="evidence" value="ECO:0007669"/>
    <property type="project" value="UniProtKB-EC"/>
</dbReference>
<dbReference type="InterPro" id="IPR003593">
    <property type="entry name" value="AAA+_ATPase"/>
</dbReference>
<sequence length="1373" mass="156735">MTRWLIVLQDAMSNAGQRSSIITRWLIVLQDAMKQRRAEEQHHNTLAHRAARQSLQSCFGRVTDIDDFLETEVPEEHREHKLPSLQNTGKMCPHCDALLWSLERAGLCCENGKVDLDKMQDYPNLFKDLVLMSQNPNTYKYAQLFFLEPQEQQSRRASRNPNLDEEVLLQLQEWLMANNSYVTSFKTALEIMGRAMEVVLDEKVRPSEEHRRRYNLPESCEIAVIIPGTEHVNNLDIRLYHRTDGLQKINELHRSYDPLCYVLIHPKGGDGYHRDIPHKVVPCNGRTNGAPRDRPKTVTASQYTRFRLQVRDPTRYFNQVLRLGKLTQQYMCDGFARQESGRMNYVRYHQKEIRAEKYSCAYDALHHEEGREAVGKMIILPPTITGSPRWYKEAFHDSMAVVRQKGCPDLFITFTCNPEWPEVKESLYPDERSSDRPDIICRVFNMKLQAMIDDIAKKHVLGRCKGYFGMVEYQKRGLPHAHLLFFLDERDKPRTPEEVNKLISAEIPDPLSNPRLHSIITTNNLHGPCGPINGPRSPCMKDKKSCEKKYPKPFNSNTRVSQTDNPEYRRRVPEGLNNERFTHTKGRFTFDNSWVVPYNPFLSLKYNAHINCELVFSTKSVKYIHKYITKGSDRTMVRIRPEGDENANEAIDEISQYVDARHIGATEAVWRTFEFPLRHAYPSVEKLPLHLENEQQVLFQEGGLEEAVMAQSKTKLTAFFDVNAAAENPPKIIYPEVFKYYTWNGRKKTWMPRVQNRSRNCRDDPDSEVKSDTVGRLPIIGLTPNQIEHFHLRMLLYQVLAPTSFDNLRTYDGVTHATYQGACMARGLIDDDTEMDKAMDEAASILLNAKPSNCVAFWERHKHDLMEDLLRRHRLSEPTEAVVHAVLRDVDEMLRAKGQSNRQLQLPEPNPELANQLTEARVLQEERHFRSQELEAMQEAVEQVPELNPEQRHVYDTVRNAALSGEGGVFALDAPGGTGKTHIIKLLLASLRREGHIALATATSGIAATLLPSGRTMHSRCAVPIKNLTSTSTCNMSRADATGKLMKESKLLIIDEITMAHKHAIEAIDRTLQDVRLSQQSFGGLCILMAGDWRQILPVVKRGGRPEIVSACIKRSDIWAQAQILHLTTNMRVLRDNAGPNERIFAEELLRIGEGKVPRALGHNGFTIELDAKYALDGNSIKTLCDAIYGTRSSLWKNGEWLCERSILCPTNHGVDNINNLMTRLFEGNARIYTSRDSVSENQHLYPVEFLNSICLSGMASHRIVLKKGMPIMLLRNLDPANGHCNGSRYVVEDLKPHMISAKLITGPNKGSILLIPRIHFSNVSEDFPFTLTRKQFPVRPCFAMTANKAQGQSLKKCPGKILVENVVYPEIL</sequence>
<dbReference type="GO" id="GO:0000723">
    <property type="term" value="P:telomere maintenance"/>
    <property type="evidence" value="ECO:0007669"/>
    <property type="project" value="InterPro"/>
</dbReference>
<dbReference type="InterPro" id="IPR025476">
    <property type="entry name" value="Helitron_helicase-like"/>
</dbReference>
<dbReference type="InterPro" id="IPR049163">
    <property type="entry name" value="Pif1-like_2B_dom"/>
</dbReference>
<dbReference type="GO" id="GO:0006281">
    <property type="term" value="P:DNA repair"/>
    <property type="evidence" value="ECO:0007669"/>
    <property type="project" value="UniProtKB-KW"/>
</dbReference>
<evidence type="ECO:0000313" key="3">
    <source>
        <dbReference type="EMBL" id="QQP34520.1"/>
    </source>
</evidence>
<keyword evidence="1" id="KW-0227">DNA damage</keyword>
<dbReference type="GO" id="GO:0006310">
    <property type="term" value="P:DNA recombination"/>
    <property type="evidence" value="ECO:0007669"/>
    <property type="project" value="UniProtKB-KW"/>
</dbReference>
<dbReference type="Pfam" id="PF14214">
    <property type="entry name" value="Helitron_like_N"/>
    <property type="match status" value="1"/>
</dbReference>
<evidence type="ECO:0000256" key="1">
    <source>
        <dbReference type="RuleBase" id="RU363044"/>
    </source>
</evidence>
<feature type="domain" description="AAA+ ATPase" evidence="2">
    <location>
        <begin position="966"/>
        <end position="1154"/>
    </location>
</feature>
<dbReference type="OrthoDB" id="6379596at2759"/>
<accession>A0A7T8GMZ0</accession>
<dbReference type="SUPFAM" id="SSF52540">
    <property type="entry name" value="P-loop containing nucleoside triphosphate hydrolases"/>
    <property type="match status" value="2"/>
</dbReference>
<dbReference type="PANTHER" id="PTHR10492:SF57">
    <property type="entry name" value="ATP-DEPENDENT DNA HELICASE"/>
    <property type="match status" value="1"/>
</dbReference>
<keyword evidence="1" id="KW-0067">ATP-binding</keyword>
<dbReference type="Proteomes" id="UP000595437">
    <property type="component" value="Chromosome 17"/>
</dbReference>
<dbReference type="GO" id="GO:0016787">
    <property type="term" value="F:hydrolase activity"/>
    <property type="evidence" value="ECO:0007669"/>
    <property type="project" value="UniProtKB-KW"/>
</dbReference>
<dbReference type="Gene3D" id="3.40.50.300">
    <property type="entry name" value="P-loop containing nucleotide triphosphate hydrolases"/>
    <property type="match status" value="1"/>
</dbReference>
<keyword evidence="1" id="KW-0378">Hydrolase</keyword>
<dbReference type="Pfam" id="PF05970">
    <property type="entry name" value="PIF1"/>
    <property type="match status" value="1"/>
</dbReference>
<dbReference type="EC" id="5.6.2.3" evidence="1"/>
<reference evidence="4" key="1">
    <citation type="submission" date="2021-01" db="EMBL/GenBank/DDBJ databases">
        <title>Caligus Genome Assembly.</title>
        <authorList>
            <person name="Gallardo-Escarate C."/>
        </authorList>
    </citation>
    <scope>NUCLEOTIDE SEQUENCE [LARGE SCALE GENOMIC DNA]</scope>
</reference>
<dbReference type="SMART" id="SM00382">
    <property type="entry name" value="AAA"/>
    <property type="match status" value="1"/>
</dbReference>
<protein>
    <recommendedName>
        <fullName evidence="1">ATP-dependent DNA helicase</fullName>
        <ecNumber evidence="1">5.6.2.3</ecNumber>
    </recommendedName>
</protein>
<dbReference type="EMBL" id="CP045906">
    <property type="protein sequence ID" value="QQP34520.1"/>
    <property type="molecule type" value="Genomic_DNA"/>
</dbReference>
<proteinExistence type="inferred from homology"/>
<dbReference type="InterPro" id="IPR010285">
    <property type="entry name" value="DNA_helicase_pif1-like_DEAD"/>
</dbReference>